<evidence type="ECO:0000256" key="4">
    <source>
        <dbReference type="ARBA" id="ARBA00012297"/>
    </source>
</evidence>
<evidence type="ECO:0000259" key="16">
    <source>
        <dbReference type="Pfam" id="PF07732"/>
    </source>
</evidence>
<dbReference type="InterPro" id="IPR033138">
    <property type="entry name" value="Cu_oxidase_CS"/>
</dbReference>
<dbReference type="GeneID" id="107484641"/>
<feature type="domain" description="Plastocyanin-like" evidence="15">
    <location>
        <begin position="415"/>
        <end position="552"/>
    </location>
</feature>
<evidence type="ECO:0000259" key="15">
    <source>
        <dbReference type="Pfam" id="PF07731"/>
    </source>
</evidence>
<dbReference type="InterPro" id="IPR034289">
    <property type="entry name" value="CuRO_3_LCC"/>
</dbReference>
<evidence type="ECO:0000256" key="3">
    <source>
        <dbReference type="ARBA" id="ARBA00010609"/>
    </source>
</evidence>
<dbReference type="RefSeq" id="XP_015960678.1">
    <property type="nucleotide sequence ID" value="XM_016105192.3"/>
</dbReference>
<comment type="catalytic activity">
    <reaction evidence="1 13">
        <text>4 hydroquinone + O2 = 4 benzosemiquinone + 2 H2O</text>
        <dbReference type="Rhea" id="RHEA:11276"/>
        <dbReference type="ChEBI" id="CHEBI:15377"/>
        <dbReference type="ChEBI" id="CHEBI:15379"/>
        <dbReference type="ChEBI" id="CHEBI:17594"/>
        <dbReference type="ChEBI" id="CHEBI:17977"/>
        <dbReference type="EC" id="1.10.3.2"/>
    </reaction>
</comment>
<dbReference type="Pfam" id="PF00394">
    <property type="entry name" value="Cu-oxidase"/>
    <property type="match status" value="1"/>
</dbReference>
<feature type="signal peptide" evidence="13">
    <location>
        <begin position="1"/>
        <end position="23"/>
    </location>
</feature>
<evidence type="ECO:0000256" key="7">
    <source>
        <dbReference type="ARBA" id="ARBA00022723"/>
    </source>
</evidence>
<dbReference type="NCBIfam" id="TIGR03389">
    <property type="entry name" value="laccase"/>
    <property type="match status" value="1"/>
</dbReference>
<evidence type="ECO:0000256" key="9">
    <source>
        <dbReference type="ARBA" id="ARBA00023002"/>
    </source>
</evidence>
<keyword evidence="6 13" id="KW-0964">Secreted</keyword>
<organism evidence="17 18">
    <name type="scientific">Arachis duranensis</name>
    <name type="common">Wild peanut</name>
    <dbReference type="NCBI Taxonomy" id="130453"/>
    <lineage>
        <taxon>Eukaryota</taxon>
        <taxon>Viridiplantae</taxon>
        <taxon>Streptophyta</taxon>
        <taxon>Embryophyta</taxon>
        <taxon>Tracheophyta</taxon>
        <taxon>Spermatophyta</taxon>
        <taxon>Magnoliopsida</taxon>
        <taxon>eudicotyledons</taxon>
        <taxon>Gunneridae</taxon>
        <taxon>Pentapetalae</taxon>
        <taxon>rosids</taxon>
        <taxon>fabids</taxon>
        <taxon>Fabales</taxon>
        <taxon>Fabaceae</taxon>
        <taxon>Papilionoideae</taxon>
        <taxon>50 kb inversion clade</taxon>
        <taxon>dalbergioids sensu lato</taxon>
        <taxon>Dalbergieae</taxon>
        <taxon>Pterocarpus clade</taxon>
        <taxon>Arachis</taxon>
    </lineage>
</organism>
<comment type="subcellular location">
    <subcellularLocation>
        <location evidence="2 13">Secreted</location>
        <location evidence="2 13">Extracellular space</location>
        <location evidence="2 13">Apoplast</location>
    </subcellularLocation>
</comment>
<dbReference type="Pfam" id="PF07731">
    <property type="entry name" value="Cu-oxidase_2"/>
    <property type="match status" value="1"/>
</dbReference>
<dbReference type="InterPro" id="IPR011706">
    <property type="entry name" value="Cu-oxidase_C"/>
</dbReference>
<evidence type="ECO:0000313" key="17">
    <source>
        <dbReference type="Proteomes" id="UP000515211"/>
    </source>
</evidence>
<evidence type="ECO:0000313" key="18">
    <source>
        <dbReference type="RefSeq" id="XP_015960678.1"/>
    </source>
</evidence>
<gene>
    <name evidence="18" type="primary">LOC107484641</name>
</gene>
<dbReference type="CDD" id="cd13875">
    <property type="entry name" value="CuRO_2_LCC_plant"/>
    <property type="match status" value="1"/>
</dbReference>
<keyword evidence="11" id="KW-0325">Glycoprotein</keyword>
<dbReference type="GO" id="GO:0005507">
    <property type="term" value="F:copper ion binding"/>
    <property type="evidence" value="ECO:0007669"/>
    <property type="project" value="InterPro"/>
</dbReference>
<dbReference type="Proteomes" id="UP000515211">
    <property type="component" value="Chromosome 4"/>
</dbReference>
<evidence type="ECO:0000256" key="2">
    <source>
        <dbReference type="ARBA" id="ARBA00004271"/>
    </source>
</evidence>
<feature type="domain" description="Plastocyanin-like" evidence="16">
    <location>
        <begin position="32"/>
        <end position="146"/>
    </location>
</feature>
<keyword evidence="9 13" id="KW-0560">Oxidoreductase</keyword>
<dbReference type="OrthoDB" id="2121828at2759"/>
<dbReference type="InterPro" id="IPR001117">
    <property type="entry name" value="Cu-oxidase_2nd"/>
</dbReference>
<dbReference type="PANTHER" id="PTHR11709:SF483">
    <property type="entry name" value="LACCASE"/>
    <property type="match status" value="1"/>
</dbReference>
<name>A0A6P4D1W2_ARADU</name>
<keyword evidence="5 13" id="KW-0052">Apoplast</keyword>
<evidence type="ECO:0000259" key="14">
    <source>
        <dbReference type="Pfam" id="PF00394"/>
    </source>
</evidence>
<comment type="function">
    <text evidence="13">Lignin degradation and detoxification of lignin-derived products.</text>
</comment>
<dbReference type="PROSITE" id="PS00080">
    <property type="entry name" value="MULTICOPPER_OXIDASE2"/>
    <property type="match status" value="1"/>
</dbReference>
<feature type="chain" id="PRO_5028523992" description="Laccase" evidence="13">
    <location>
        <begin position="24"/>
        <end position="569"/>
    </location>
</feature>
<evidence type="ECO:0000256" key="13">
    <source>
        <dbReference type="RuleBase" id="RU361119"/>
    </source>
</evidence>
<keyword evidence="17" id="KW-1185">Reference proteome</keyword>
<sequence>MKLLVFPVLAWSFALLASSLASAAVVEHTFNIENKIVKRMCHEQVIVAANGLYPGPTIHVTEGDTVIIHVLNNSPYNITLHWHGIYQLFTSWADGVEYVTQCGIHPGHKFTYKYKVIGQEGTLFWHAHSFALRATLHGAFIIHPRNGRYPFPKPYHQVPIILGDWYDTNFLDALEGALVSGGVAVSNAYTINGFPGDLFNCSQNETFKMKVKHGKTYLLRIINAALNNNLFFKIADHKLTVVAADASYTKPYVTDIIILAAGQTLDVLFKADQPTGSYYMAASPYGVGMPPPLFDRTMTRGIVVYDGNNTRASPPVMPLLPPFFDTPTSFKLFSNLSSLVGGPHRVPVPLNVDEQMFITVGIGLEKCPVNAKCVGPLNQKFSANMNNESFMLPKGKGNSMLEASYYNVSGVYTTDFPDNPPMVFDYTNTNLTFNMSLVYSPKSTKVKKFKFNSTVEIVFQNTGVLKAQSHPIHVHGHSFHVLAQGFGNYDADRDKAKFNLVNPQFRNTVAVPAGGWAVIRFQANNPGVWFVHCHVDDHQVWGLGTAFVVENGPTPETSLPPPPADLPKC</sequence>
<dbReference type="CDD" id="cd13897">
    <property type="entry name" value="CuRO_3_LCC_plant"/>
    <property type="match status" value="1"/>
</dbReference>
<evidence type="ECO:0000256" key="11">
    <source>
        <dbReference type="ARBA" id="ARBA00023180"/>
    </source>
</evidence>
<evidence type="ECO:0000256" key="1">
    <source>
        <dbReference type="ARBA" id="ARBA00000349"/>
    </source>
</evidence>
<evidence type="ECO:0000256" key="6">
    <source>
        <dbReference type="ARBA" id="ARBA00022525"/>
    </source>
</evidence>
<comment type="cofactor">
    <cofactor evidence="13">
        <name>Cu cation</name>
        <dbReference type="ChEBI" id="CHEBI:23378"/>
    </cofactor>
    <text evidence="13">Binds 4 Cu cations per monomer.</text>
</comment>
<accession>A0A6P4D1W2</accession>
<dbReference type="CDD" id="cd13849">
    <property type="entry name" value="CuRO_1_LCC_plant"/>
    <property type="match status" value="1"/>
</dbReference>
<dbReference type="InterPro" id="IPR008972">
    <property type="entry name" value="Cupredoxin"/>
</dbReference>
<keyword evidence="10 13" id="KW-0186">Copper</keyword>
<dbReference type="PANTHER" id="PTHR11709">
    <property type="entry name" value="MULTI-COPPER OXIDASE"/>
    <property type="match status" value="1"/>
</dbReference>
<evidence type="ECO:0000256" key="5">
    <source>
        <dbReference type="ARBA" id="ARBA00022523"/>
    </source>
</evidence>
<dbReference type="GO" id="GO:0046274">
    <property type="term" value="P:lignin catabolic process"/>
    <property type="evidence" value="ECO:0007669"/>
    <property type="project" value="UniProtKB-KW"/>
</dbReference>
<feature type="domain" description="Plastocyanin-like" evidence="14">
    <location>
        <begin position="157"/>
        <end position="308"/>
    </location>
</feature>
<dbReference type="InterPro" id="IPR034288">
    <property type="entry name" value="CuRO_1_LCC"/>
</dbReference>
<protein>
    <recommendedName>
        <fullName evidence="4 13">Laccase</fullName>
        <ecNumber evidence="4 13">1.10.3.2</ecNumber>
    </recommendedName>
    <alternativeName>
        <fullName evidence="13">Benzenediol:oxygen oxidoreductase</fullName>
    </alternativeName>
    <alternativeName>
        <fullName evidence="13">Diphenol oxidase</fullName>
    </alternativeName>
    <alternativeName>
        <fullName evidence="13">Urishiol oxidase</fullName>
    </alternativeName>
</protein>
<dbReference type="EC" id="1.10.3.2" evidence="4 13"/>
<dbReference type="InterPro" id="IPR002355">
    <property type="entry name" value="Cu_oxidase_Cu_BS"/>
</dbReference>
<dbReference type="InterPro" id="IPR034285">
    <property type="entry name" value="CuRO_2_LCC"/>
</dbReference>
<dbReference type="Gene3D" id="2.60.40.420">
    <property type="entry name" value="Cupredoxins - blue copper proteins"/>
    <property type="match status" value="3"/>
</dbReference>
<dbReference type="InterPro" id="IPR045087">
    <property type="entry name" value="Cu-oxidase_fam"/>
</dbReference>
<dbReference type="AlphaFoldDB" id="A0A6P4D1W2"/>
<evidence type="ECO:0000256" key="10">
    <source>
        <dbReference type="ARBA" id="ARBA00023008"/>
    </source>
</evidence>
<dbReference type="KEGG" id="adu:107484641"/>
<keyword evidence="8 13" id="KW-0677">Repeat</keyword>
<reference evidence="17" key="1">
    <citation type="journal article" date="2016" name="Nat. Genet.">
        <title>The genome sequences of Arachis duranensis and Arachis ipaensis, the diploid ancestors of cultivated peanut.</title>
        <authorList>
            <person name="Bertioli D.J."/>
            <person name="Cannon S.B."/>
            <person name="Froenicke L."/>
            <person name="Huang G."/>
            <person name="Farmer A.D."/>
            <person name="Cannon E.K."/>
            <person name="Liu X."/>
            <person name="Gao D."/>
            <person name="Clevenger J."/>
            <person name="Dash S."/>
            <person name="Ren L."/>
            <person name="Moretzsohn M.C."/>
            <person name="Shirasawa K."/>
            <person name="Huang W."/>
            <person name="Vidigal B."/>
            <person name="Abernathy B."/>
            <person name="Chu Y."/>
            <person name="Niederhuth C.E."/>
            <person name="Umale P."/>
            <person name="Araujo A.C."/>
            <person name="Kozik A."/>
            <person name="Kim K.D."/>
            <person name="Burow M.D."/>
            <person name="Varshney R.K."/>
            <person name="Wang X."/>
            <person name="Zhang X."/>
            <person name="Barkley N."/>
            <person name="Guimaraes P.M."/>
            <person name="Isobe S."/>
            <person name="Guo B."/>
            <person name="Liao B."/>
            <person name="Stalker H.T."/>
            <person name="Schmitz R.J."/>
            <person name="Scheffler B.E."/>
            <person name="Leal-Bertioli S.C."/>
            <person name="Xun X."/>
            <person name="Jackson S.A."/>
            <person name="Michelmore R."/>
            <person name="Ozias-Akins P."/>
        </authorList>
    </citation>
    <scope>NUCLEOTIDE SEQUENCE [LARGE SCALE GENOMIC DNA]</scope>
    <source>
        <strain evidence="17">cv. V14167</strain>
    </source>
</reference>
<keyword evidence="7 13" id="KW-0479">Metal-binding</keyword>
<keyword evidence="13" id="KW-0732">Signal</keyword>
<dbReference type="Pfam" id="PF07732">
    <property type="entry name" value="Cu-oxidase_3"/>
    <property type="match status" value="1"/>
</dbReference>
<dbReference type="InterPro" id="IPR011707">
    <property type="entry name" value="Cu-oxidase-like_N"/>
</dbReference>
<proteinExistence type="inferred from homology"/>
<comment type="similarity">
    <text evidence="3 13">Belongs to the multicopper oxidase family.</text>
</comment>
<keyword evidence="12 13" id="KW-0439">Lignin degradation</keyword>
<dbReference type="PROSITE" id="PS00079">
    <property type="entry name" value="MULTICOPPER_OXIDASE1"/>
    <property type="match status" value="1"/>
</dbReference>
<dbReference type="InterPro" id="IPR017761">
    <property type="entry name" value="Laccase"/>
</dbReference>
<dbReference type="GO" id="GO:0052716">
    <property type="term" value="F:hydroquinone:oxygen oxidoreductase activity"/>
    <property type="evidence" value="ECO:0007669"/>
    <property type="project" value="UniProtKB-EC"/>
</dbReference>
<reference evidence="18" key="2">
    <citation type="submission" date="2025-08" db="UniProtKB">
        <authorList>
            <consortium name="RefSeq"/>
        </authorList>
    </citation>
    <scope>IDENTIFICATION</scope>
    <source>
        <tissue evidence="18">Whole plant</tissue>
    </source>
</reference>
<dbReference type="SUPFAM" id="SSF49503">
    <property type="entry name" value="Cupredoxins"/>
    <property type="match status" value="3"/>
</dbReference>
<evidence type="ECO:0000256" key="8">
    <source>
        <dbReference type="ARBA" id="ARBA00022737"/>
    </source>
</evidence>
<dbReference type="GO" id="GO:0048046">
    <property type="term" value="C:apoplast"/>
    <property type="evidence" value="ECO:0007669"/>
    <property type="project" value="UniProtKB-SubCell"/>
</dbReference>
<evidence type="ECO:0000256" key="12">
    <source>
        <dbReference type="ARBA" id="ARBA00023185"/>
    </source>
</evidence>